<dbReference type="GO" id="GO:0008408">
    <property type="term" value="F:3'-5' exonuclease activity"/>
    <property type="evidence" value="ECO:0007669"/>
    <property type="project" value="InterPro"/>
</dbReference>
<feature type="compositionally biased region" description="Basic residues" evidence="1">
    <location>
        <begin position="403"/>
        <end position="412"/>
    </location>
</feature>
<dbReference type="InterPro" id="IPR040982">
    <property type="entry name" value="DNA_pol3_finger"/>
</dbReference>
<dbReference type="AlphaFoldDB" id="A0A560FVI6"/>
<feature type="domain" description="DNA polymerase III alpha subunit finger" evidence="3">
    <location>
        <begin position="1"/>
        <end position="132"/>
    </location>
</feature>
<sequence length="412" mass="45039">MICKADTVGVFQIESRAQMTMLPRLRPRVFYDLVVEVAIIRPGPIQGDMVHPYLRRRQGLEAVEFPTEELRAVLVKTLGVPLFQEQAMRIAIVAAGFTPEEADRLRKAMATFKKHGEIEAFRDRFVGGMIRRGYQPDFAERCFQQLEGFGSYGFPESHAASFALLAYASAWMKHRHPAIFACALLNSQPMGFYATATIMRDAREHGVEVRPVDVNRSDWDCTLEEGRNGPAVRLGLREIKSLREADAVRIAMARGDGYATLRDVWRRAGVPVAVLERLAGADAFMSMGLDRRRALWEAKRLGDAPLPLFAAAEAGSLPGDNRPPAEFGEEPLALLAQHAAGRGHPGGLPFPEPVPQGPPLHSAAAPARRPGHDAGGQPGRHAQQPAGLRRRPGTGPSAAGHHVGGHLRHAGR</sequence>
<dbReference type="InterPro" id="IPR004805">
    <property type="entry name" value="DnaE2/DnaE/PolC"/>
</dbReference>
<name>A0A560FVI6_9PROT</name>
<evidence type="ECO:0000313" key="4">
    <source>
        <dbReference type="EMBL" id="TWB25624.1"/>
    </source>
</evidence>
<accession>A0A560FVI6</accession>
<dbReference type="Pfam" id="PF14579">
    <property type="entry name" value="HHH_6"/>
    <property type="match status" value="1"/>
</dbReference>
<protein>
    <submittedName>
        <fullName evidence="4">Helix-hairpin-helix protein</fullName>
    </submittedName>
</protein>
<dbReference type="InterPro" id="IPR029460">
    <property type="entry name" value="DNAPol_HHH"/>
</dbReference>
<dbReference type="EMBL" id="VITO01000009">
    <property type="protein sequence ID" value="TWB25624.1"/>
    <property type="molecule type" value="Genomic_DNA"/>
</dbReference>
<dbReference type="Gene3D" id="1.10.150.870">
    <property type="match status" value="1"/>
</dbReference>
<evidence type="ECO:0000259" key="3">
    <source>
        <dbReference type="Pfam" id="PF17657"/>
    </source>
</evidence>
<dbReference type="GO" id="GO:0006260">
    <property type="term" value="P:DNA replication"/>
    <property type="evidence" value="ECO:0007669"/>
    <property type="project" value="InterPro"/>
</dbReference>
<keyword evidence="5" id="KW-1185">Reference proteome</keyword>
<evidence type="ECO:0000313" key="5">
    <source>
        <dbReference type="Proteomes" id="UP000316545"/>
    </source>
</evidence>
<gene>
    <name evidence="4" type="ORF">FBZ88_10921</name>
</gene>
<evidence type="ECO:0000256" key="1">
    <source>
        <dbReference type="SAM" id="MobiDB-lite"/>
    </source>
</evidence>
<reference evidence="4 5" key="1">
    <citation type="submission" date="2019-06" db="EMBL/GenBank/DDBJ databases">
        <title>Genomic Encyclopedia of Type Strains, Phase IV (KMG-V): Genome sequencing to study the core and pangenomes of soil and plant-associated prokaryotes.</title>
        <authorList>
            <person name="Whitman W."/>
        </authorList>
    </citation>
    <scope>NUCLEOTIDE SEQUENCE [LARGE SCALE GENOMIC DNA]</scope>
    <source>
        <strain evidence="4 5">BR 11865</strain>
    </source>
</reference>
<comment type="caution">
    <text evidence="4">The sequence shown here is derived from an EMBL/GenBank/DDBJ whole genome shotgun (WGS) entry which is preliminary data.</text>
</comment>
<dbReference type="PANTHER" id="PTHR32294:SF4">
    <property type="entry name" value="ERROR-PRONE DNA POLYMERASE"/>
    <property type="match status" value="1"/>
</dbReference>
<dbReference type="PANTHER" id="PTHR32294">
    <property type="entry name" value="DNA POLYMERASE III SUBUNIT ALPHA"/>
    <property type="match status" value="1"/>
</dbReference>
<feature type="domain" description="DNA polymerase helix-hairpin-helix motif" evidence="2">
    <location>
        <begin position="206"/>
        <end position="293"/>
    </location>
</feature>
<evidence type="ECO:0000259" key="2">
    <source>
        <dbReference type="Pfam" id="PF14579"/>
    </source>
</evidence>
<dbReference type="Proteomes" id="UP000316545">
    <property type="component" value="Unassembled WGS sequence"/>
</dbReference>
<feature type="region of interest" description="Disordered" evidence="1">
    <location>
        <begin position="340"/>
        <end position="412"/>
    </location>
</feature>
<dbReference type="Pfam" id="PF17657">
    <property type="entry name" value="DNA_pol3_finger"/>
    <property type="match status" value="1"/>
</dbReference>
<proteinExistence type="predicted"/>
<feature type="compositionally biased region" description="Pro residues" evidence="1">
    <location>
        <begin position="348"/>
        <end position="358"/>
    </location>
</feature>
<organism evidence="4 5">
    <name type="scientific">Nitrospirillum amazonense</name>
    <dbReference type="NCBI Taxonomy" id="28077"/>
    <lineage>
        <taxon>Bacteria</taxon>
        <taxon>Pseudomonadati</taxon>
        <taxon>Pseudomonadota</taxon>
        <taxon>Alphaproteobacteria</taxon>
        <taxon>Rhodospirillales</taxon>
        <taxon>Azospirillaceae</taxon>
        <taxon>Nitrospirillum</taxon>
    </lineage>
</organism>